<protein>
    <recommendedName>
        <fullName evidence="3">Hemerythrin-like domain-containing protein</fullName>
    </recommendedName>
</protein>
<gene>
    <name evidence="1" type="ORF">LMG28138_04948</name>
</gene>
<dbReference type="AlphaFoldDB" id="A0A6S7DBQ4"/>
<dbReference type="EMBL" id="CADIKM010000041">
    <property type="protein sequence ID" value="CAB3801134.1"/>
    <property type="molecule type" value="Genomic_DNA"/>
</dbReference>
<accession>A0A6S7DBQ4</accession>
<reference evidence="1 2" key="1">
    <citation type="submission" date="2020-04" db="EMBL/GenBank/DDBJ databases">
        <authorList>
            <person name="De Canck E."/>
        </authorList>
    </citation>
    <scope>NUCLEOTIDE SEQUENCE [LARGE SCALE GENOMIC DNA]</scope>
    <source>
        <strain evidence="1 2">LMG 28138</strain>
    </source>
</reference>
<organism evidence="1 2">
    <name type="scientific">Pararobbsia alpina</name>
    <dbReference type="NCBI Taxonomy" id="621374"/>
    <lineage>
        <taxon>Bacteria</taxon>
        <taxon>Pseudomonadati</taxon>
        <taxon>Pseudomonadota</taxon>
        <taxon>Betaproteobacteria</taxon>
        <taxon>Burkholderiales</taxon>
        <taxon>Burkholderiaceae</taxon>
        <taxon>Pararobbsia</taxon>
    </lineage>
</organism>
<sequence length="81" mass="9344">MRAIIDKLRTMGPENAAYDELFLQLVREVMHHAADEETVLLPAAERELKHELRPLGAKMTRRRLQLMGERPRLINARSPTA</sequence>
<dbReference type="Proteomes" id="UP000494115">
    <property type="component" value="Unassembled WGS sequence"/>
</dbReference>
<evidence type="ECO:0000313" key="2">
    <source>
        <dbReference type="Proteomes" id="UP000494115"/>
    </source>
</evidence>
<keyword evidence="2" id="KW-1185">Reference proteome</keyword>
<name>A0A6S7DBQ4_9BURK</name>
<proteinExistence type="predicted"/>
<dbReference type="Gene3D" id="1.20.120.520">
    <property type="entry name" value="nmb1532 protein domain like"/>
    <property type="match status" value="1"/>
</dbReference>
<evidence type="ECO:0000313" key="1">
    <source>
        <dbReference type="EMBL" id="CAB3801134.1"/>
    </source>
</evidence>
<evidence type="ECO:0008006" key="3">
    <source>
        <dbReference type="Google" id="ProtNLM"/>
    </source>
</evidence>